<keyword evidence="3" id="KW-1185">Reference proteome</keyword>
<accession>A0ABW4S422</accession>
<feature type="transmembrane region" description="Helical" evidence="1">
    <location>
        <begin position="7"/>
        <end position="29"/>
    </location>
</feature>
<evidence type="ECO:0000313" key="2">
    <source>
        <dbReference type="EMBL" id="MFD1911569.1"/>
    </source>
</evidence>
<dbReference type="RefSeq" id="WP_390259896.1">
    <property type="nucleotide sequence ID" value="NZ_JBHUGH010000003.1"/>
</dbReference>
<gene>
    <name evidence="2" type="ORF">ACFSGJ_04990</name>
</gene>
<protein>
    <submittedName>
        <fullName evidence="2">DUF2798 domain-containing protein</fullName>
    </submittedName>
</protein>
<dbReference type="InterPro" id="IPR021529">
    <property type="entry name" value="DUF2798"/>
</dbReference>
<name>A0ABW4S422_9RHOB</name>
<keyword evidence="1" id="KW-0472">Membrane</keyword>
<dbReference type="EMBL" id="JBHUGH010000003">
    <property type="protein sequence ID" value="MFD1911569.1"/>
    <property type="molecule type" value="Genomic_DNA"/>
</dbReference>
<evidence type="ECO:0000313" key="3">
    <source>
        <dbReference type="Proteomes" id="UP001597353"/>
    </source>
</evidence>
<feature type="transmembrane region" description="Helical" evidence="1">
    <location>
        <begin position="41"/>
        <end position="63"/>
    </location>
</feature>
<comment type="caution">
    <text evidence="2">The sequence shown here is derived from an EMBL/GenBank/DDBJ whole genome shotgun (WGS) entry which is preliminary data.</text>
</comment>
<dbReference type="Proteomes" id="UP001597353">
    <property type="component" value="Unassembled WGS sequence"/>
</dbReference>
<dbReference type="Pfam" id="PF11391">
    <property type="entry name" value="DUF2798"/>
    <property type="match status" value="1"/>
</dbReference>
<evidence type="ECO:0000256" key="1">
    <source>
        <dbReference type="SAM" id="Phobius"/>
    </source>
</evidence>
<organism evidence="2 3">
    <name type="scientific">Halodurantibacterium flavum</name>
    <dbReference type="NCBI Taxonomy" id="1382802"/>
    <lineage>
        <taxon>Bacteria</taxon>
        <taxon>Pseudomonadati</taxon>
        <taxon>Pseudomonadota</taxon>
        <taxon>Alphaproteobacteria</taxon>
        <taxon>Rhodobacterales</taxon>
        <taxon>Paracoccaceae</taxon>
        <taxon>Halodurantibacterium</taxon>
    </lineage>
</organism>
<sequence>MIPQKYAHILFAFFLSGMMSLIITAIATLRTSGLTDGFVGIWLGAWVPGWAVAFPAVLVVAPVTRRIVAALTR</sequence>
<reference evidence="3" key="1">
    <citation type="journal article" date="2019" name="Int. J. Syst. Evol. Microbiol.">
        <title>The Global Catalogue of Microorganisms (GCM) 10K type strain sequencing project: providing services to taxonomists for standard genome sequencing and annotation.</title>
        <authorList>
            <consortium name="The Broad Institute Genomics Platform"/>
            <consortium name="The Broad Institute Genome Sequencing Center for Infectious Disease"/>
            <person name="Wu L."/>
            <person name="Ma J."/>
        </authorList>
    </citation>
    <scope>NUCLEOTIDE SEQUENCE [LARGE SCALE GENOMIC DNA]</scope>
    <source>
        <strain evidence="3">CGMCC 4.7242</strain>
    </source>
</reference>
<keyword evidence="1" id="KW-0812">Transmembrane</keyword>
<keyword evidence="1" id="KW-1133">Transmembrane helix</keyword>
<proteinExistence type="predicted"/>